<organism evidence="2 3">
    <name type="scientific">Micromonospora nigra</name>
    <dbReference type="NCBI Taxonomy" id="145857"/>
    <lineage>
        <taxon>Bacteria</taxon>
        <taxon>Bacillati</taxon>
        <taxon>Actinomycetota</taxon>
        <taxon>Actinomycetes</taxon>
        <taxon>Micromonosporales</taxon>
        <taxon>Micromonosporaceae</taxon>
        <taxon>Micromonospora</taxon>
    </lineage>
</organism>
<feature type="compositionally biased region" description="Low complexity" evidence="1">
    <location>
        <begin position="76"/>
        <end position="88"/>
    </location>
</feature>
<dbReference type="Proteomes" id="UP000199699">
    <property type="component" value="Unassembled WGS sequence"/>
</dbReference>
<feature type="region of interest" description="Disordered" evidence="1">
    <location>
        <begin position="76"/>
        <end position="117"/>
    </location>
</feature>
<sequence>MSTFKPGDVLLIGEACSVQFAGDRALRLRLVSVDSYPTYDGWVWLAGYVLNDKDLATDKREVFVQRSGVRVLHAAPAPGRPIRPAAAPSVRHVRRPAGGPVTPQRRATSGRRTTDHG</sequence>
<dbReference type="AlphaFoldDB" id="A0A1C6RNQ4"/>
<reference evidence="2 3" key="1">
    <citation type="submission" date="2016-06" db="EMBL/GenBank/DDBJ databases">
        <authorList>
            <person name="Kjaerup R.B."/>
            <person name="Dalgaard T.S."/>
            <person name="Juul-Madsen H.R."/>
        </authorList>
    </citation>
    <scope>NUCLEOTIDE SEQUENCE [LARGE SCALE GENOMIC DNA]</scope>
    <source>
        <strain evidence="2 3">DSM 43818</strain>
    </source>
</reference>
<evidence type="ECO:0000256" key="1">
    <source>
        <dbReference type="SAM" id="MobiDB-lite"/>
    </source>
</evidence>
<dbReference type="EMBL" id="FMHT01000003">
    <property type="protein sequence ID" value="SCL18807.1"/>
    <property type="molecule type" value="Genomic_DNA"/>
</dbReference>
<name>A0A1C6RNQ4_9ACTN</name>
<protein>
    <submittedName>
        <fullName evidence="2">Uncharacterized protein</fullName>
    </submittedName>
</protein>
<evidence type="ECO:0000313" key="2">
    <source>
        <dbReference type="EMBL" id="SCL18807.1"/>
    </source>
</evidence>
<proteinExistence type="predicted"/>
<dbReference type="RefSeq" id="WP_175440006.1">
    <property type="nucleotide sequence ID" value="NZ_FMHT01000003.1"/>
</dbReference>
<accession>A0A1C6RNQ4</accession>
<keyword evidence="3" id="KW-1185">Reference proteome</keyword>
<gene>
    <name evidence="2" type="ORF">GA0070616_1596</name>
</gene>
<evidence type="ECO:0000313" key="3">
    <source>
        <dbReference type="Proteomes" id="UP000199699"/>
    </source>
</evidence>